<reference evidence="6" key="1">
    <citation type="submission" date="2021-02" db="EMBL/GenBank/DDBJ databases">
        <authorList>
            <person name="Dougan E. K."/>
            <person name="Rhodes N."/>
            <person name="Thang M."/>
            <person name="Chan C."/>
        </authorList>
    </citation>
    <scope>NUCLEOTIDE SEQUENCE</scope>
</reference>
<keyword evidence="7" id="KW-1185">Reference proteome</keyword>
<feature type="domain" description="Plastocyanin-like" evidence="4">
    <location>
        <begin position="845"/>
        <end position="902"/>
    </location>
</feature>
<evidence type="ECO:0000256" key="2">
    <source>
        <dbReference type="SAM" id="SignalP"/>
    </source>
</evidence>
<evidence type="ECO:0000259" key="4">
    <source>
        <dbReference type="Pfam" id="PF07731"/>
    </source>
</evidence>
<comment type="similarity">
    <text evidence="1">Belongs to the multicopper oxidase family.</text>
</comment>
<evidence type="ECO:0000313" key="7">
    <source>
        <dbReference type="Proteomes" id="UP000654075"/>
    </source>
</evidence>
<dbReference type="GO" id="GO:0005507">
    <property type="term" value="F:copper ion binding"/>
    <property type="evidence" value="ECO:0007669"/>
    <property type="project" value="InterPro"/>
</dbReference>
<dbReference type="EMBL" id="CAJNNV010015834">
    <property type="protein sequence ID" value="CAE8603864.1"/>
    <property type="molecule type" value="Genomic_DNA"/>
</dbReference>
<evidence type="ECO:0000259" key="5">
    <source>
        <dbReference type="Pfam" id="PF07732"/>
    </source>
</evidence>
<dbReference type="AlphaFoldDB" id="A0A813F193"/>
<feature type="domain" description="Plastocyanin-like" evidence="3">
    <location>
        <begin position="482"/>
        <end position="608"/>
    </location>
</feature>
<name>A0A813F193_POLGL</name>
<dbReference type="OrthoDB" id="2121828at2759"/>
<dbReference type="InterPro" id="IPR011706">
    <property type="entry name" value="Cu-oxidase_C"/>
</dbReference>
<feature type="signal peptide" evidence="2">
    <location>
        <begin position="1"/>
        <end position="21"/>
    </location>
</feature>
<feature type="domain" description="Plastocyanin-like" evidence="3">
    <location>
        <begin position="187"/>
        <end position="291"/>
    </location>
</feature>
<dbReference type="Pfam" id="PF07731">
    <property type="entry name" value="Cu-oxidase_2"/>
    <property type="match status" value="2"/>
</dbReference>
<sequence length="941" mass="103582">MAAMLLAVSWLACAWTGHTAAVSYTLDVGGWVVDYQRPTISPRMAPFEIAMDGKMMAILANNSFPGPTVEAFEGDTIEVTVVNNLIDLQVAIQFEGVTVQKSPDRQINVQGGQFKYVLLAAKAGTFWWHASTPTQAASGLKGALVVRSRGDPHASKYTEERMMVLSDARQRPEVCFSDQGALVAACPEIEKATLNGQWGDGTKNFPLPVLEVTKGECYRLRFLGMMSATKPYFNISFRGHSVQVLGQSSMTTASEFSLHAGEAVDVILCADQSTMLQHDFGMTMNYVGQTGAKLFQGILRYPKVEAVLAAAEQIGSPVVGKAQFDRSVCEVDLVFDMRDSIVDYKRPTIDLGGKASRQSADNIPLSNRKAALLVNDSYPGPLVEAIEGQLICVTVNNHFVSDPVSIHWHGQHMKGFPAFDGIYGVTQGAINPGESMTYRWRANAGTAWWHGHMQALQADKGLKGPIVIHAKKDPHKHLYTEERIVTLSDEWVDPGMCLRAEGAQPGNPVCAEIEKATWNGQWGDGTDEYPWPKVTVEQGKCYRLRFIGMMGQAQNFQIQIAGHNMTLIAVDGADVVPVQVSSFNLHAGERADIVVCADQEPGNYLMSSIYDLATFLETAPAPKLPRVDSSKFWAFLNYAGHDEKPGLATKKLLGGYHEPSATGGGLSPKAVAGFVWDTNLQSNWRKVKNIVPVIEPEKADVTYVFDVGIAAPSFKPGVTPYTKSDQLYMFTEKKPWRKPSTPLLHTKGECGAEQTPFITVPEGATTVEVIINNLSPTAHVLHMHGMRFTVVNYAPFSESWCSNAQFECFFEPIGFARRIFCPGARLGDNSTEGPGNEYWGCPYVPEQDVHSQNLENPLQKDMISLWRRSWAVIRFKVDSPGVWLFHCHMEQHIPTGQIMAFSLLPSQQPPIPDDVPTEGPCPIWHGRTAPTRPTKGSDWFI</sequence>
<evidence type="ECO:0008006" key="8">
    <source>
        <dbReference type="Google" id="ProtNLM"/>
    </source>
</evidence>
<gene>
    <name evidence="6" type="ORF">PGLA1383_LOCUS22077</name>
</gene>
<dbReference type="PANTHER" id="PTHR11709:SF511">
    <property type="entry name" value="LACCASE"/>
    <property type="match status" value="1"/>
</dbReference>
<dbReference type="InterPro" id="IPR011707">
    <property type="entry name" value="Cu-oxidase-like_N"/>
</dbReference>
<dbReference type="Gene3D" id="2.60.40.420">
    <property type="entry name" value="Cupredoxins - blue copper proteins"/>
    <property type="match status" value="4"/>
</dbReference>
<evidence type="ECO:0000259" key="3">
    <source>
        <dbReference type="Pfam" id="PF00394"/>
    </source>
</evidence>
<protein>
    <recommendedName>
        <fullName evidence="8">Laccase</fullName>
    </recommendedName>
</protein>
<dbReference type="SUPFAM" id="SSF49503">
    <property type="entry name" value="Cupredoxins"/>
    <property type="match status" value="5"/>
</dbReference>
<feature type="domain" description="Plastocyanin-like" evidence="4">
    <location>
        <begin position="731"/>
        <end position="797"/>
    </location>
</feature>
<feature type="domain" description="Plastocyanin-like" evidence="5">
    <location>
        <begin position="367"/>
        <end position="472"/>
    </location>
</feature>
<dbReference type="InterPro" id="IPR008972">
    <property type="entry name" value="Cupredoxin"/>
</dbReference>
<dbReference type="InterPro" id="IPR001117">
    <property type="entry name" value="Cu-oxidase_2nd"/>
</dbReference>
<dbReference type="Proteomes" id="UP000654075">
    <property type="component" value="Unassembled WGS sequence"/>
</dbReference>
<feature type="domain" description="Plastocyanin-like" evidence="5">
    <location>
        <begin position="51"/>
        <end position="149"/>
    </location>
</feature>
<feature type="chain" id="PRO_5032918865" description="Laccase" evidence="2">
    <location>
        <begin position="22"/>
        <end position="941"/>
    </location>
</feature>
<dbReference type="GO" id="GO:0016491">
    <property type="term" value="F:oxidoreductase activity"/>
    <property type="evidence" value="ECO:0007669"/>
    <property type="project" value="InterPro"/>
</dbReference>
<accession>A0A813F193</accession>
<dbReference type="Pfam" id="PF00394">
    <property type="entry name" value="Cu-oxidase"/>
    <property type="match status" value="2"/>
</dbReference>
<keyword evidence="2" id="KW-0732">Signal</keyword>
<dbReference type="Pfam" id="PF07732">
    <property type="entry name" value="Cu-oxidase_3"/>
    <property type="match status" value="2"/>
</dbReference>
<dbReference type="InterPro" id="IPR045087">
    <property type="entry name" value="Cu-oxidase_fam"/>
</dbReference>
<proteinExistence type="inferred from homology"/>
<dbReference type="PANTHER" id="PTHR11709">
    <property type="entry name" value="MULTI-COPPER OXIDASE"/>
    <property type="match status" value="1"/>
</dbReference>
<evidence type="ECO:0000313" key="6">
    <source>
        <dbReference type="EMBL" id="CAE8603864.1"/>
    </source>
</evidence>
<dbReference type="CDD" id="cd04206">
    <property type="entry name" value="CuRO_1_LCC_like"/>
    <property type="match status" value="1"/>
</dbReference>
<organism evidence="6 7">
    <name type="scientific">Polarella glacialis</name>
    <name type="common">Dinoflagellate</name>
    <dbReference type="NCBI Taxonomy" id="89957"/>
    <lineage>
        <taxon>Eukaryota</taxon>
        <taxon>Sar</taxon>
        <taxon>Alveolata</taxon>
        <taxon>Dinophyceae</taxon>
        <taxon>Suessiales</taxon>
        <taxon>Suessiaceae</taxon>
        <taxon>Polarella</taxon>
    </lineage>
</organism>
<comment type="caution">
    <text evidence="6">The sequence shown here is derived from an EMBL/GenBank/DDBJ whole genome shotgun (WGS) entry which is preliminary data.</text>
</comment>
<evidence type="ECO:0000256" key="1">
    <source>
        <dbReference type="ARBA" id="ARBA00010609"/>
    </source>
</evidence>